<sequence length="458" mass="50760">MTVCRGARAQEPYYKLGSPDEIRKSASDLAYDLMLYYHGNETGEIPGILPGPPDDGKGDYYWWQGGAMMGTYIDYWHLTGDETYNAAVSQGMIHQTGDNGDYQPRNFTASLGNDDQGFWGMSAMLAAENRFPNPPDGDYQWLELAQGVWNTQAAPDRHDDECNGGMRWQVPPTNVGYDYKNAIANGCFFNLGARLARYTKNDTYAKRAEETWDWVWGVDYIDHKTWNVYDGGHIEHNCTDIDKTTYSYNAAVFLQGAAFMYNYTEDEKWKTRVDGLTDSLLKTFFPKDVMYEVSCEMSIEAFCSADMLSFKGYVHRWLLSATQVAPHTRNKILPVLRKSAEAAVRQCTGGESGRACGFYWSRGGEYVDPARDGTSGAGEAMNVLAAVSGLLVDDAEPPADNTTGISKGNPNAGEKKNTGTDEMGHRKITQADRAGAALLTVLVVGGFVALFGWMTVFD</sequence>
<gene>
    <name evidence="1" type="ORF">N3K66_004486</name>
</gene>
<evidence type="ECO:0000313" key="2">
    <source>
        <dbReference type="Proteomes" id="UP001163324"/>
    </source>
</evidence>
<name>A0ACC0V1F3_9HYPO</name>
<evidence type="ECO:0000313" key="1">
    <source>
        <dbReference type="EMBL" id="KAI9900224.1"/>
    </source>
</evidence>
<keyword evidence="2" id="KW-1185">Reference proteome</keyword>
<proteinExistence type="predicted"/>
<dbReference type="EMBL" id="CM047943">
    <property type="protein sequence ID" value="KAI9900224.1"/>
    <property type="molecule type" value="Genomic_DNA"/>
</dbReference>
<reference evidence="1" key="1">
    <citation type="submission" date="2022-10" db="EMBL/GenBank/DDBJ databases">
        <title>Complete Genome of Trichothecium roseum strain YXFP-22015, a Plant Pathogen Isolated from Citrus.</title>
        <authorList>
            <person name="Wang Y."/>
            <person name="Zhu L."/>
        </authorList>
    </citation>
    <scope>NUCLEOTIDE SEQUENCE</scope>
    <source>
        <strain evidence="1">YXFP-22015</strain>
    </source>
</reference>
<dbReference type="Proteomes" id="UP001163324">
    <property type="component" value="Chromosome 4"/>
</dbReference>
<organism evidence="1 2">
    <name type="scientific">Trichothecium roseum</name>
    <dbReference type="NCBI Taxonomy" id="47278"/>
    <lineage>
        <taxon>Eukaryota</taxon>
        <taxon>Fungi</taxon>
        <taxon>Dikarya</taxon>
        <taxon>Ascomycota</taxon>
        <taxon>Pezizomycotina</taxon>
        <taxon>Sordariomycetes</taxon>
        <taxon>Hypocreomycetidae</taxon>
        <taxon>Hypocreales</taxon>
        <taxon>Hypocreales incertae sedis</taxon>
        <taxon>Trichothecium</taxon>
    </lineage>
</organism>
<comment type="caution">
    <text evidence="1">The sequence shown here is derived from an EMBL/GenBank/DDBJ whole genome shotgun (WGS) entry which is preliminary data.</text>
</comment>
<accession>A0ACC0V1F3</accession>
<protein>
    <submittedName>
        <fullName evidence="1">Uncharacterized protein</fullName>
    </submittedName>
</protein>